<evidence type="ECO:0000313" key="2">
    <source>
        <dbReference type="EMBL" id="SDV05590.1"/>
    </source>
</evidence>
<gene>
    <name evidence="2" type="ORF">SAMN05216202_3905</name>
</gene>
<accession>A0A1H2NJM3</accession>
<dbReference type="EMBL" id="LT629802">
    <property type="protein sequence ID" value="SDV05590.1"/>
    <property type="molecule type" value="Genomic_DNA"/>
</dbReference>
<evidence type="ECO:0000313" key="3">
    <source>
        <dbReference type="Proteomes" id="UP000198600"/>
    </source>
</evidence>
<dbReference type="RefSeq" id="WP_084379027.1">
    <property type="nucleotide sequence ID" value="NZ_LS483433.1"/>
</dbReference>
<organism evidence="2 3">
    <name type="scientific">Pseudomonas mucidolens</name>
    <dbReference type="NCBI Taxonomy" id="46679"/>
    <lineage>
        <taxon>Bacteria</taxon>
        <taxon>Pseudomonadati</taxon>
        <taxon>Pseudomonadota</taxon>
        <taxon>Gammaproteobacteria</taxon>
        <taxon>Pseudomonadales</taxon>
        <taxon>Pseudomonadaceae</taxon>
        <taxon>Pseudomonas</taxon>
    </lineage>
</organism>
<feature type="chain" id="PRO_5030027680" evidence="1">
    <location>
        <begin position="20"/>
        <end position="343"/>
    </location>
</feature>
<dbReference type="OrthoDB" id="6253132at2"/>
<name>A0A1H2NJM3_9PSED</name>
<dbReference type="AlphaFoldDB" id="A0A1H2NJM3"/>
<sequence length="343" mass="37590">MFKPLAVLAFAGAASYADAAPADLAGVWSGTLGKASITACFNASPDSNGSYYYTRFLTSIQLSREQAGEPWVEEGNSGSWKLNTPQENRLTGTWTKPSGGEPLPLVLTRTDAQGCGSDAYNRPMESAPLPAKVEKRTFGAHRYQVKTQGAEVTLKLEGGGRAMQKINQHLAQLAVSPEGQAEFFRERREYLGRNGSAHTSEIEVEPIYWSSHWITVKFYRWTAGYGRNGISWGLHSWDLQTGERVDPWRWVGSRQAWDAPYSAQVKLSPAFSAWLEKQASVDEGCPAISSYSRFDLSFNTQGLQLSTPSYGDGCDNELSFTWAQLEPVLSAQGKAALASLKAP</sequence>
<evidence type="ECO:0000256" key="1">
    <source>
        <dbReference type="SAM" id="SignalP"/>
    </source>
</evidence>
<dbReference type="Proteomes" id="UP000198600">
    <property type="component" value="Chromosome I"/>
</dbReference>
<keyword evidence="1" id="KW-0732">Signal</keyword>
<protein>
    <submittedName>
        <fullName evidence="2">Uncharacterized protein</fullName>
    </submittedName>
</protein>
<reference evidence="3" key="1">
    <citation type="submission" date="2016-10" db="EMBL/GenBank/DDBJ databases">
        <authorList>
            <person name="Varghese N."/>
            <person name="Submissions S."/>
        </authorList>
    </citation>
    <scope>NUCLEOTIDE SEQUENCE [LARGE SCALE GENOMIC DNA]</scope>
    <source>
        <strain evidence="3">LMG 2223</strain>
    </source>
</reference>
<dbReference type="STRING" id="46679.SAMN05216202_3905"/>
<proteinExistence type="predicted"/>
<keyword evidence="3" id="KW-1185">Reference proteome</keyword>
<feature type="signal peptide" evidence="1">
    <location>
        <begin position="1"/>
        <end position="19"/>
    </location>
</feature>